<comment type="caution">
    <text evidence="1">The sequence shown here is derived from an EMBL/GenBank/DDBJ whole genome shotgun (WGS) entry which is preliminary data.</text>
</comment>
<sequence length="414" mass="49454">MDEVICLECTGLVEATKKLRNRNLIEVFNYDKEFDNLYGNRIKFDDEKDNEDENGVYQKCSCCSKKIYNEDYYIYKDKKNKFVEMILKILEKDIISKIDYCSKCEIGKDVEEINDLYKKKYKEKLFEGETIRDFLEMYKIPSNYFEYIIPNLECNNCNNKFKITDSSHEMKDLYLYSMNNKKFEELFYDINLEDLYPKMETYDIFIRDIEFNLFTELLSLYPMLGFKYRIGKKIYNLFKRMYENNDFIKLENKKLYRGRLNQKGASKFDENKMWNPSQGISTHGRYNIVGNPVLYCSDDKGIIPRELNYSDKHSLDIATIKIVNPLKILDLSNFMGNFGEYLSQSPKKNKKLHNEYLLTNYISECCKMIGYNGIKYKGVKDQDYNNYAILNFKKDIDLKIVKVEKAEVKIFYNL</sequence>
<gene>
    <name evidence="1" type="ORF">C8C77_1484</name>
</gene>
<organism evidence="1 2">
    <name type="scientific">Halanaerobium saccharolyticum</name>
    <dbReference type="NCBI Taxonomy" id="43595"/>
    <lineage>
        <taxon>Bacteria</taxon>
        <taxon>Bacillati</taxon>
        <taxon>Bacillota</taxon>
        <taxon>Clostridia</taxon>
        <taxon>Halanaerobiales</taxon>
        <taxon>Halanaerobiaceae</taxon>
        <taxon>Halanaerobium</taxon>
    </lineage>
</organism>
<name>A0A4R7YIT8_9FIRM</name>
<dbReference type="RefSeq" id="WP_111573515.1">
    <property type="nucleotide sequence ID" value="NZ_QLME01000043.1"/>
</dbReference>
<dbReference type="EMBL" id="SODA01000048">
    <property type="protein sequence ID" value="TDV97320.1"/>
    <property type="molecule type" value="Genomic_DNA"/>
</dbReference>
<dbReference type="Proteomes" id="UP000294697">
    <property type="component" value="Unassembled WGS sequence"/>
</dbReference>
<evidence type="ECO:0008006" key="3">
    <source>
        <dbReference type="Google" id="ProtNLM"/>
    </source>
</evidence>
<evidence type="ECO:0000313" key="2">
    <source>
        <dbReference type="Proteomes" id="UP000294697"/>
    </source>
</evidence>
<accession>A0A4R7YIT8</accession>
<reference evidence="1 2" key="1">
    <citation type="submission" date="2019-03" db="EMBL/GenBank/DDBJ databases">
        <title>Subsurface microbial communities from deep shales in Ohio and West Virginia, USA.</title>
        <authorList>
            <person name="Wrighton K."/>
        </authorList>
    </citation>
    <scope>NUCLEOTIDE SEQUENCE [LARGE SCALE GENOMIC DNA]</scope>
    <source>
        <strain evidence="1 2">MSL9.2</strain>
    </source>
</reference>
<proteinExistence type="predicted"/>
<evidence type="ECO:0000313" key="1">
    <source>
        <dbReference type="EMBL" id="TDV97320.1"/>
    </source>
</evidence>
<dbReference type="OrthoDB" id="2794062at2"/>
<protein>
    <recommendedName>
        <fullName evidence="3">RES domain-containing protein</fullName>
    </recommendedName>
</protein>
<dbReference type="AlphaFoldDB" id="A0A4R7YIT8"/>